<proteinExistence type="predicted"/>
<dbReference type="SUPFAM" id="SSF100950">
    <property type="entry name" value="NagB/RpiA/CoA transferase-like"/>
    <property type="match status" value="1"/>
</dbReference>
<dbReference type="Pfam" id="PF00455">
    <property type="entry name" value="DeoRC"/>
    <property type="match status" value="1"/>
</dbReference>
<dbReference type="EMBL" id="FOXH01000018">
    <property type="protein sequence ID" value="SFQ41752.1"/>
    <property type="molecule type" value="Genomic_DNA"/>
</dbReference>
<dbReference type="PANTHER" id="PTHR30363">
    <property type="entry name" value="HTH-TYPE TRANSCRIPTIONAL REGULATOR SRLR-RELATED"/>
    <property type="match status" value="1"/>
</dbReference>
<dbReference type="Pfam" id="PF08220">
    <property type="entry name" value="HTH_DeoR"/>
    <property type="match status" value="1"/>
</dbReference>
<dbReference type="SUPFAM" id="SSF46785">
    <property type="entry name" value="Winged helix' DNA-binding domain"/>
    <property type="match status" value="1"/>
</dbReference>
<dbReference type="Gene3D" id="1.10.10.10">
    <property type="entry name" value="Winged helix-like DNA-binding domain superfamily/Winged helix DNA-binding domain"/>
    <property type="match status" value="1"/>
</dbReference>
<protein>
    <submittedName>
        <fullName evidence="6">DNA-binding transcriptional regulator of sugar metabolism, DeoR/GlpR family</fullName>
    </submittedName>
</protein>
<sequence length="247" mass="27169">MLKKERQALIIKQINLHNKVLSSDLSLTLNVSEDTVRRDLHELAQENKIIKVHGGALSKSYNVTSQQSDTYAYEEKNIIALKTISLIKEGMTILTSGGTTMRAIARALPSNLKATFITMSPLIALELIEHPNLEVILLGGKLSNDSKISVGGEVVNRINEIKADLCILGINGLDFDGITDSDWEIVQVKKAIINASRVVIASTISEKLNSALRLKVCNLKEVDYLITELPSDSPTLLAFKEKVNHIL</sequence>
<keyword evidence="1" id="KW-0678">Repressor</keyword>
<dbReference type="SMART" id="SM00420">
    <property type="entry name" value="HTH_DEOR"/>
    <property type="match status" value="1"/>
</dbReference>
<dbReference type="InterPro" id="IPR036390">
    <property type="entry name" value="WH_DNA-bd_sf"/>
</dbReference>
<dbReference type="SMART" id="SM01134">
    <property type="entry name" value="DeoRC"/>
    <property type="match status" value="1"/>
</dbReference>
<accession>A0A1I5YC10</accession>
<evidence type="ECO:0000259" key="5">
    <source>
        <dbReference type="PROSITE" id="PS51000"/>
    </source>
</evidence>
<dbReference type="PROSITE" id="PS00894">
    <property type="entry name" value="HTH_DEOR_1"/>
    <property type="match status" value="1"/>
</dbReference>
<feature type="domain" description="HTH deoR-type" evidence="5">
    <location>
        <begin position="3"/>
        <end position="58"/>
    </location>
</feature>
<organism evidence="6 7">
    <name type="scientific">Pseudarcicella hirudinis</name>
    <dbReference type="NCBI Taxonomy" id="1079859"/>
    <lineage>
        <taxon>Bacteria</taxon>
        <taxon>Pseudomonadati</taxon>
        <taxon>Bacteroidota</taxon>
        <taxon>Cytophagia</taxon>
        <taxon>Cytophagales</taxon>
        <taxon>Flectobacillaceae</taxon>
        <taxon>Pseudarcicella</taxon>
    </lineage>
</organism>
<evidence type="ECO:0000256" key="1">
    <source>
        <dbReference type="ARBA" id="ARBA00022491"/>
    </source>
</evidence>
<gene>
    <name evidence="6" type="ORF">SAMN04515674_1183</name>
</gene>
<keyword evidence="7" id="KW-1185">Reference proteome</keyword>
<dbReference type="PRINTS" id="PR00037">
    <property type="entry name" value="HTHLACR"/>
</dbReference>
<dbReference type="GO" id="GO:0003677">
    <property type="term" value="F:DNA binding"/>
    <property type="evidence" value="ECO:0007669"/>
    <property type="project" value="UniProtKB-KW"/>
</dbReference>
<dbReference type="GO" id="GO:0003700">
    <property type="term" value="F:DNA-binding transcription factor activity"/>
    <property type="evidence" value="ECO:0007669"/>
    <property type="project" value="InterPro"/>
</dbReference>
<evidence type="ECO:0000313" key="7">
    <source>
        <dbReference type="Proteomes" id="UP000199306"/>
    </source>
</evidence>
<dbReference type="PANTHER" id="PTHR30363:SF4">
    <property type="entry name" value="GLYCEROL-3-PHOSPHATE REGULON REPRESSOR"/>
    <property type="match status" value="1"/>
</dbReference>
<dbReference type="Proteomes" id="UP000199306">
    <property type="component" value="Unassembled WGS sequence"/>
</dbReference>
<dbReference type="OrthoDB" id="9797223at2"/>
<dbReference type="InterPro" id="IPR050313">
    <property type="entry name" value="Carb_Metab_HTH_regulators"/>
</dbReference>
<dbReference type="PROSITE" id="PS51000">
    <property type="entry name" value="HTH_DEOR_2"/>
    <property type="match status" value="1"/>
</dbReference>
<dbReference type="RefSeq" id="WP_092019373.1">
    <property type="nucleotide sequence ID" value="NZ_FOXH01000018.1"/>
</dbReference>
<evidence type="ECO:0000256" key="4">
    <source>
        <dbReference type="ARBA" id="ARBA00023163"/>
    </source>
</evidence>
<evidence type="ECO:0000256" key="3">
    <source>
        <dbReference type="ARBA" id="ARBA00023125"/>
    </source>
</evidence>
<keyword evidence="4" id="KW-0804">Transcription</keyword>
<dbReference type="STRING" id="1079859.SAMN04515674_1183"/>
<evidence type="ECO:0000256" key="2">
    <source>
        <dbReference type="ARBA" id="ARBA00023015"/>
    </source>
</evidence>
<dbReference type="InterPro" id="IPR037171">
    <property type="entry name" value="NagB/RpiA_transferase-like"/>
</dbReference>
<keyword evidence="3 6" id="KW-0238">DNA-binding</keyword>
<keyword evidence="2" id="KW-0805">Transcription regulation</keyword>
<reference evidence="6 7" key="1">
    <citation type="submission" date="2016-10" db="EMBL/GenBank/DDBJ databases">
        <authorList>
            <person name="de Groot N.N."/>
        </authorList>
    </citation>
    <scope>NUCLEOTIDE SEQUENCE [LARGE SCALE GENOMIC DNA]</scope>
    <source>
        <strain evidence="7">E92,LMG 26720,CCM 7988</strain>
    </source>
</reference>
<dbReference type="InterPro" id="IPR001034">
    <property type="entry name" value="DeoR_HTH"/>
</dbReference>
<dbReference type="AlphaFoldDB" id="A0A1I5YC10"/>
<name>A0A1I5YC10_9BACT</name>
<evidence type="ECO:0000313" key="6">
    <source>
        <dbReference type="EMBL" id="SFQ41752.1"/>
    </source>
</evidence>
<dbReference type="InterPro" id="IPR018356">
    <property type="entry name" value="Tscrpt_reg_HTH_DeoR_CS"/>
</dbReference>
<dbReference type="InterPro" id="IPR036388">
    <property type="entry name" value="WH-like_DNA-bd_sf"/>
</dbReference>
<dbReference type="InterPro" id="IPR014036">
    <property type="entry name" value="DeoR-like_C"/>
</dbReference>